<dbReference type="InterPro" id="IPR005625">
    <property type="entry name" value="PepSY-ass_TM"/>
</dbReference>
<evidence type="ECO:0000313" key="4">
    <source>
        <dbReference type="Proteomes" id="UP001424741"/>
    </source>
</evidence>
<dbReference type="RefSeq" id="WP_346187030.1">
    <property type="nucleotide sequence ID" value="NZ_BAABRL010000001.1"/>
</dbReference>
<keyword evidence="2" id="KW-0472">Membrane</keyword>
<organism evidence="3 4">
    <name type="scientific">Rubritalea halochordaticola</name>
    <dbReference type="NCBI Taxonomy" id="714537"/>
    <lineage>
        <taxon>Bacteria</taxon>
        <taxon>Pseudomonadati</taxon>
        <taxon>Verrucomicrobiota</taxon>
        <taxon>Verrucomicrobiia</taxon>
        <taxon>Verrucomicrobiales</taxon>
        <taxon>Rubritaleaceae</taxon>
        <taxon>Rubritalea</taxon>
    </lineage>
</organism>
<reference evidence="3 4" key="1">
    <citation type="submission" date="2024-02" db="EMBL/GenBank/DDBJ databases">
        <title>Rubritalea halochordaticola NBRC 107102.</title>
        <authorList>
            <person name="Ichikawa N."/>
            <person name="Katano-Makiyama Y."/>
            <person name="Hidaka K."/>
        </authorList>
    </citation>
    <scope>NUCLEOTIDE SEQUENCE [LARGE SCALE GENOMIC DNA]</scope>
    <source>
        <strain evidence="3 4">NBRC 107102</strain>
    </source>
</reference>
<feature type="compositionally biased region" description="Basic residues" evidence="1">
    <location>
        <begin position="1"/>
        <end position="14"/>
    </location>
</feature>
<evidence type="ECO:0000313" key="3">
    <source>
        <dbReference type="EMBL" id="GAA5493977.1"/>
    </source>
</evidence>
<evidence type="ECO:0000256" key="2">
    <source>
        <dbReference type="SAM" id="Phobius"/>
    </source>
</evidence>
<sequence>MGHSAKHKKNKTRHKGEAHSGKKRKQRLSRRGHRWLGLLLALPLTWVLLTGVVLNHADDWGLETRKVSSSWVLNAYGMSPEGQPKGLDVDGVWVAEWDGVFLVDGTSHSLNGALRGAVRDGDGLTVVTDQAVLRVDADGEVIETLGELSLPIPPILAVTQTAEGVYLKNTEGWHLMDSAWLNFELVDGKDLSPQSVEEVQDAATLDTLRSSWAGGGVPASRLVLDLHAGHFLGAFGAYFYDFVALCTLVLIVTGVILFYRKPRRNRG</sequence>
<dbReference type="Pfam" id="PF03929">
    <property type="entry name" value="PepSY_TM"/>
    <property type="match status" value="1"/>
</dbReference>
<evidence type="ECO:0008006" key="5">
    <source>
        <dbReference type="Google" id="ProtNLM"/>
    </source>
</evidence>
<evidence type="ECO:0000256" key="1">
    <source>
        <dbReference type="SAM" id="MobiDB-lite"/>
    </source>
</evidence>
<dbReference type="Proteomes" id="UP001424741">
    <property type="component" value="Unassembled WGS sequence"/>
</dbReference>
<feature type="transmembrane region" description="Helical" evidence="2">
    <location>
        <begin position="237"/>
        <end position="259"/>
    </location>
</feature>
<protein>
    <recommendedName>
        <fullName evidence="5">PepSY domain-containing protein</fullName>
    </recommendedName>
</protein>
<dbReference type="EMBL" id="BAABRL010000001">
    <property type="protein sequence ID" value="GAA5493977.1"/>
    <property type="molecule type" value="Genomic_DNA"/>
</dbReference>
<keyword evidence="2" id="KW-1133">Transmembrane helix</keyword>
<keyword evidence="2" id="KW-0812">Transmembrane</keyword>
<feature type="region of interest" description="Disordered" evidence="1">
    <location>
        <begin position="1"/>
        <end position="29"/>
    </location>
</feature>
<accession>A0ABP9UUE8</accession>
<proteinExistence type="predicted"/>
<name>A0ABP9UUE8_9BACT</name>
<keyword evidence="4" id="KW-1185">Reference proteome</keyword>
<comment type="caution">
    <text evidence="3">The sequence shown here is derived from an EMBL/GenBank/DDBJ whole genome shotgun (WGS) entry which is preliminary data.</text>
</comment>
<gene>
    <name evidence="3" type="ORF">Rhal01_00131</name>
</gene>